<organism evidence="5">
    <name type="scientific">Cyprinus carpio</name>
    <name type="common">Common carp</name>
    <dbReference type="NCBI Taxonomy" id="7962"/>
    <lineage>
        <taxon>Eukaryota</taxon>
        <taxon>Metazoa</taxon>
        <taxon>Chordata</taxon>
        <taxon>Craniata</taxon>
        <taxon>Vertebrata</taxon>
        <taxon>Euteleostomi</taxon>
        <taxon>Actinopterygii</taxon>
        <taxon>Neopterygii</taxon>
        <taxon>Teleostei</taxon>
        <taxon>Ostariophysi</taxon>
        <taxon>Cypriniformes</taxon>
        <taxon>Cyprinidae</taxon>
        <taxon>Cyprininae</taxon>
        <taxon>Cyprinus</taxon>
    </lineage>
</organism>
<keyword evidence="3" id="KW-0472">Membrane</keyword>
<evidence type="ECO:0000256" key="1">
    <source>
        <dbReference type="ARBA" id="ARBA00022734"/>
    </source>
</evidence>
<dbReference type="AlphaFoldDB" id="A0A9Q9Y2I7"/>
<dbReference type="GeneID" id="122145053"/>
<evidence type="ECO:0000259" key="4">
    <source>
        <dbReference type="PROSITE" id="PS50041"/>
    </source>
</evidence>
<dbReference type="KEGG" id="ccar:122145053"/>
<dbReference type="RefSeq" id="XP_042612452.1">
    <property type="nucleotide sequence ID" value="XM_042756518.1"/>
</dbReference>
<dbReference type="InterPro" id="IPR050111">
    <property type="entry name" value="C-type_lectin/snaclec_domain"/>
</dbReference>
<sequence>MAEFKHIQDSSSSSQNNFYCVLNEDINKKPSHTWKGRIWNKQFCFLLMCGSVILFMALLITVSVKLQHQYSKLTEVENEVANLTSSLALLSSNQQDTLQHQYSKLTEVENEVANLTSSLALLSSNQQETYDRFMEMVGELKADLNSRITNLTQHKPVLSCKAGWQPFLSNCYEFSSNKVSWQTARLYCSGQGTLLLILGNDSREWDFIVQHAVLSSESYWIGLTDAITGHWRWVDGTPYTMKSSQWEPGEPNNWLGEEDCGELTASGKLNDGHCSKKFRFICKAPASENYPINGALL</sequence>
<dbReference type="PANTHER" id="PTHR22803">
    <property type="entry name" value="MANNOSE, PHOSPHOLIPASE, LECTIN RECEPTOR RELATED"/>
    <property type="match status" value="1"/>
</dbReference>
<feature type="coiled-coil region" evidence="2">
    <location>
        <begin position="73"/>
        <end position="125"/>
    </location>
</feature>
<feature type="domain" description="C-type lectin" evidence="4">
    <location>
        <begin position="167"/>
        <end position="283"/>
    </location>
</feature>
<keyword evidence="2" id="KW-0175">Coiled coil</keyword>
<dbReference type="OrthoDB" id="2142683at2759"/>
<dbReference type="CDD" id="cd03590">
    <property type="entry name" value="CLECT_DC-SIGN_like"/>
    <property type="match status" value="1"/>
</dbReference>
<proteinExistence type="predicted"/>
<dbReference type="InterPro" id="IPR001304">
    <property type="entry name" value="C-type_lectin-like"/>
</dbReference>
<name>A0A9Q9Y2I7_CYPCA</name>
<evidence type="ECO:0000256" key="2">
    <source>
        <dbReference type="SAM" id="Coils"/>
    </source>
</evidence>
<dbReference type="CTD" id="101886537"/>
<protein>
    <submittedName>
        <fullName evidence="5">C-type lectin domain family 10 member A</fullName>
    </submittedName>
</protein>
<dbReference type="GO" id="GO:0030246">
    <property type="term" value="F:carbohydrate binding"/>
    <property type="evidence" value="ECO:0007669"/>
    <property type="project" value="UniProtKB-KW"/>
</dbReference>
<dbReference type="PROSITE" id="PS50041">
    <property type="entry name" value="C_TYPE_LECTIN_2"/>
    <property type="match status" value="1"/>
</dbReference>
<dbReference type="Proteomes" id="UP001155660">
    <property type="component" value="Chromosome A5"/>
</dbReference>
<dbReference type="Pfam" id="PF00059">
    <property type="entry name" value="Lectin_C"/>
    <property type="match status" value="1"/>
</dbReference>
<reference evidence="5" key="1">
    <citation type="submission" date="2025-08" db="UniProtKB">
        <authorList>
            <consortium name="RefSeq"/>
        </authorList>
    </citation>
    <scope>IDENTIFICATION</scope>
    <source>
        <tissue evidence="5">Muscle</tissue>
    </source>
</reference>
<feature type="transmembrane region" description="Helical" evidence="3">
    <location>
        <begin position="43"/>
        <end position="64"/>
    </location>
</feature>
<dbReference type="SMART" id="SM00034">
    <property type="entry name" value="CLECT"/>
    <property type="match status" value="1"/>
</dbReference>
<evidence type="ECO:0000256" key="3">
    <source>
        <dbReference type="SAM" id="Phobius"/>
    </source>
</evidence>
<gene>
    <name evidence="5" type="primary">LOC122145053</name>
</gene>
<dbReference type="PROSITE" id="PS00615">
    <property type="entry name" value="C_TYPE_LECTIN_1"/>
    <property type="match status" value="1"/>
</dbReference>
<dbReference type="InterPro" id="IPR018378">
    <property type="entry name" value="C-type_lectin_CS"/>
</dbReference>
<evidence type="ECO:0000313" key="5">
    <source>
        <dbReference type="RefSeq" id="XP_042612452.1"/>
    </source>
</evidence>
<keyword evidence="3" id="KW-1133">Transmembrane helix</keyword>
<keyword evidence="3" id="KW-0812">Transmembrane</keyword>
<accession>A0A9Q9Y2I7</accession>
<keyword evidence="1" id="KW-0430">Lectin</keyword>
<dbReference type="InterPro" id="IPR033989">
    <property type="entry name" value="CD209-like_CTLD"/>
</dbReference>